<dbReference type="RefSeq" id="WP_121901082.1">
    <property type="nucleotide sequence ID" value="NZ_REFW01000002.1"/>
</dbReference>
<feature type="region of interest" description="Disordered" evidence="1">
    <location>
        <begin position="47"/>
        <end position="83"/>
    </location>
</feature>
<gene>
    <name evidence="2" type="ORF">EAX62_07410</name>
</gene>
<dbReference type="EMBL" id="REFW01000002">
    <property type="protein sequence ID" value="RMB59603.1"/>
    <property type="molecule type" value="Genomic_DNA"/>
</dbReference>
<evidence type="ECO:0000256" key="1">
    <source>
        <dbReference type="SAM" id="MobiDB-lite"/>
    </source>
</evidence>
<dbReference type="AlphaFoldDB" id="A0A3M0GDE1"/>
<evidence type="ECO:0000313" key="3">
    <source>
        <dbReference type="Proteomes" id="UP000275256"/>
    </source>
</evidence>
<evidence type="ECO:0000313" key="2">
    <source>
        <dbReference type="EMBL" id="RMB59603.1"/>
    </source>
</evidence>
<dbReference type="OrthoDB" id="9802969at2"/>
<sequence>MSRQIITKDRVLEVLGEGSTELHLEKNDIITAVAIEVAEQRGLRIVRSDVPPRATPPAATTPGGAPTPTRTPPSTVHEGAPTPRQIKDAVMSQLGTEPDGLDAIIAKVLKG</sequence>
<organism evidence="2 3">
    <name type="scientific">Tessaracoccus antarcticus</name>
    <dbReference type="NCBI Taxonomy" id="2479848"/>
    <lineage>
        <taxon>Bacteria</taxon>
        <taxon>Bacillati</taxon>
        <taxon>Actinomycetota</taxon>
        <taxon>Actinomycetes</taxon>
        <taxon>Propionibacteriales</taxon>
        <taxon>Propionibacteriaceae</taxon>
        <taxon>Tessaracoccus</taxon>
    </lineage>
</organism>
<protein>
    <submittedName>
        <fullName evidence="2">Uncharacterized protein</fullName>
    </submittedName>
</protein>
<reference evidence="2 3" key="1">
    <citation type="submission" date="2018-10" db="EMBL/GenBank/DDBJ databases">
        <title>Tessaracoccus antarcticuss sp. nov., isolated from sediment.</title>
        <authorList>
            <person name="Zhou L.Y."/>
            <person name="Du Z.J."/>
        </authorList>
    </citation>
    <scope>NUCLEOTIDE SEQUENCE [LARGE SCALE GENOMIC DNA]</scope>
    <source>
        <strain evidence="2 3">JDX10</strain>
    </source>
</reference>
<dbReference type="Proteomes" id="UP000275256">
    <property type="component" value="Unassembled WGS sequence"/>
</dbReference>
<name>A0A3M0GDE1_9ACTN</name>
<keyword evidence="3" id="KW-1185">Reference proteome</keyword>
<comment type="caution">
    <text evidence="2">The sequence shown here is derived from an EMBL/GenBank/DDBJ whole genome shotgun (WGS) entry which is preliminary data.</text>
</comment>
<accession>A0A3M0GDE1</accession>
<proteinExistence type="predicted"/>
<feature type="compositionally biased region" description="Low complexity" evidence="1">
    <location>
        <begin position="56"/>
        <end position="68"/>
    </location>
</feature>